<sequence>MYYVRTAVHLILFVVFLWIVKSDMEFLPAELLPVPGYSLSKLAWLTIVDLYMQVGYHAFVVYISLCSASDSTLFHRFHFMSTAIMLPVAFAVAILFWILRLADPKLLIPEGLEKFYVPSFLREHSQHTLPAFAMLIDHMLWVHPRPNRLRAFTALLIFAFLYIVDIHLVYAISGKWVYGIMGQLSFLFRWLFVLTCAASLYLAFLIGDTLNVYFHPSLANKQTYD</sequence>
<reference evidence="20" key="1">
    <citation type="submission" date="2022-11" db="UniProtKB">
        <authorList>
            <consortium name="WormBaseParasite"/>
        </authorList>
    </citation>
    <scope>IDENTIFICATION</scope>
</reference>
<dbReference type="InterPro" id="IPR006838">
    <property type="entry name" value="ADTRP_AIG1"/>
</dbReference>
<dbReference type="Pfam" id="PF04750">
    <property type="entry name" value="Far-17a_AIG1"/>
    <property type="match status" value="1"/>
</dbReference>
<keyword evidence="18" id="KW-0732">Signal</keyword>
<evidence type="ECO:0000256" key="13">
    <source>
        <dbReference type="ARBA" id="ARBA00049221"/>
    </source>
</evidence>
<feature type="chain" id="PRO_5037087920" evidence="18">
    <location>
        <begin position="23"/>
        <end position="225"/>
    </location>
</feature>
<feature type="transmembrane region" description="Helical" evidence="17">
    <location>
        <begin position="184"/>
        <end position="206"/>
    </location>
</feature>
<comment type="catalytic activity">
    <reaction evidence="15">
        <text>13-(9Z-hexadecenoyloxy)-octadecanoate + H2O = 13-hydroxy-octadecanoate + (9Z)-hexadecenoate + H(+)</text>
        <dbReference type="Rhea" id="RHEA:52076"/>
        <dbReference type="ChEBI" id="CHEBI:15377"/>
        <dbReference type="ChEBI" id="CHEBI:15378"/>
        <dbReference type="ChEBI" id="CHEBI:32372"/>
        <dbReference type="ChEBI" id="CHEBI:136304"/>
        <dbReference type="ChEBI" id="CHEBI:136315"/>
    </reaction>
    <physiologicalReaction direction="left-to-right" evidence="15">
        <dbReference type="Rhea" id="RHEA:52077"/>
    </physiologicalReaction>
</comment>
<evidence type="ECO:0000256" key="11">
    <source>
        <dbReference type="ARBA" id="ARBA00048701"/>
    </source>
</evidence>
<dbReference type="PANTHER" id="PTHR10989">
    <property type="entry name" value="ANDROGEN-INDUCED PROTEIN 1-RELATED"/>
    <property type="match status" value="1"/>
</dbReference>
<comment type="subcellular location">
    <subcellularLocation>
        <location evidence="2">Endomembrane system</location>
        <topology evidence="2">Multi-pass membrane protein</topology>
    </subcellularLocation>
</comment>
<evidence type="ECO:0000256" key="12">
    <source>
        <dbReference type="ARBA" id="ARBA00048800"/>
    </source>
</evidence>
<comment type="catalytic activity">
    <reaction evidence="7">
        <text>12-hexadecanoyloxy-octadecanoate + H2O = 12-hydroxyoctadecanoate + hexadecanoate + H(+)</text>
        <dbReference type="Rhea" id="RHEA:52056"/>
        <dbReference type="ChEBI" id="CHEBI:7896"/>
        <dbReference type="ChEBI" id="CHEBI:15377"/>
        <dbReference type="ChEBI" id="CHEBI:15378"/>
        <dbReference type="ChEBI" id="CHEBI:83677"/>
        <dbReference type="ChEBI" id="CHEBI:84201"/>
    </reaction>
    <physiologicalReaction direction="left-to-right" evidence="7">
        <dbReference type="Rhea" id="RHEA:52057"/>
    </physiologicalReaction>
</comment>
<evidence type="ECO:0000256" key="2">
    <source>
        <dbReference type="ARBA" id="ARBA00004127"/>
    </source>
</evidence>
<dbReference type="Proteomes" id="UP000887569">
    <property type="component" value="Unplaced"/>
</dbReference>
<comment type="catalytic activity">
    <reaction evidence="11">
        <text>12-(9Z-octadecenoyloxy)-octadecanoate + H2O = 12-hydroxyoctadecanoate + (9Z)-octadecenoate + H(+)</text>
        <dbReference type="Rhea" id="RHEA:52060"/>
        <dbReference type="ChEBI" id="CHEBI:15377"/>
        <dbReference type="ChEBI" id="CHEBI:15378"/>
        <dbReference type="ChEBI" id="CHEBI:30823"/>
        <dbReference type="ChEBI" id="CHEBI:84201"/>
        <dbReference type="ChEBI" id="CHEBI:136302"/>
    </reaction>
    <physiologicalReaction direction="left-to-right" evidence="11">
        <dbReference type="Rhea" id="RHEA:52061"/>
    </physiologicalReaction>
</comment>
<evidence type="ECO:0000256" key="15">
    <source>
        <dbReference type="ARBA" id="ARBA00049322"/>
    </source>
</evidence>
<evidence type="ECO:0000256" key="3">
    <source>
        <dbReference type="ARBA" id="ARBA00009300"/>
    </source>
</evidence>
<comment type="catalytic activity">
    <reaction evidence="12">
        <text>9-(9Z-octadecenoyloxy)-octadecanoate + H2O = 9-hydroxy-octadecanoate + (9Z)-octadecenoate + H(+)</text>
        <dbReference type="Rhea" id="RHEA:52048"/>
        <dbReference type="ChEBI" id="CHEBI:15377"/>
        <dbReference type="ChEBI" id="CHEBI:15378"/>
        <dbReference type="ChEBI" id="CHEBI:30823"/>
        <dbReference type="ChEBI" id="CHEBI:136282"/>
        <dbReference type="ChEBI" id="CHEBI:136286"/>
    </reaction>
    <physiologicalReaction direction="left-to-right" evidence="12">
        <dbReference type="Rhea" id="RHEA:52049"/>
    </physiologicalReaction>
</comment>
<dbReference type="GO" id="GO:0012505">
    <property type="term" value="C:endomembrane system"/>
    <property type="evidence" value="ECO:0007669"/>
    <property type="project" value="UniProtKB-SubCell"/>
</dbReference>
<proteinExistence type="inferred from homology"/>
<comment type="catalytic activity">
    <reaction evidence="1">
        <text>9-(9Z-hexadecenoyloxy)-octadecanoate + H2O = (9Z)-hexadecenoate + 9-hydroxy-octadecanoate + H(+)</text>
        <dbReference type="Rhea" id="RHEA:52068"/>
        <dbReference type="ChEBI" id="CHEBI:15377"/>
        <dbReference type="ChEBI" id="CHEBI:15378"/>
        <dbReference type="ChEBI" id="CHEBI:32372"/>
        <dbReference type="ChEBI" id="CHEBI:136286"/>
        <dbReference type="ChEBI" id="CHEBI:136309"/>
    </reaction>
    <physiologicalReaction direction="left-to-right" evidence="1">
        <dbReference type="Rhea" id="RHEA:52069"/>
    </physiologicalReaction>
</comment>
<comment type="catalytic activity">
    <reaction evidence="8">
        <text>13-octadecanoyloxy-octadecanoate + H2O = 13-hydroxy-octadecanoate + octadecanoate + H(+)</text>
        <dbReference type="Rhea" id="RHEA:52084"/>
        <dbReference type="ChEBI" id="CHEBI:15377"/>
        <dbReference type="ChEBI" id="CHEBI:15378"/>
        <dbReference type="ChEBI" id="CHEBI:25629"/>
        <dbReference type="ChEBI" id="CHEBI:136304"/>
        <dbReference type="ChEBI" id="CHEBI:136335"/>
    </reaction>
    <physiologicalReaction direction="left-to-right" evidence="8">
        <dbReference type="Rhea" id="RHEA:52085"/>
    </physiologicalReaction>
</comment>
<evidence type="ECO:0000256" key="1">
    <source>
        <dbReference type="ARBA" id="ARBA00000923"/>
    </source>
</evidence>
<evidence type="ECO:0000256" key="4">
    <source>
        <dbReference type="ARBA" id="ARBA00022692"/>
    </source>
</evidence>
<feature type="signal peptide" evidence="18">
    <location>
        <begin position="1"/>
        <end position="22"/>
    </location>
</feature>
<keyword evidence="6 17" id="KW-0472">Membrane</keyword>
<evidence type="ECO:0000256" key="14">
    <source>
        <dbReference type="ARBA" id="ARBA00049296"/>
    </source>
</evidence>
<evidence type="ECO:0000256" key="18">
    <source>
        <dbReference type="SAM" id="SignalP"/>
    </source>
</evidence>
<comment type="catalytic activity">
    <reaction evidence="9">
        <text>9-hexadecanoyloxy-octadecanoate + H2O = 9-hydroxy-octadecanoate + hexadecanoate + H(+)</text>
        <dbReference type="Rhea" id="RHEA:52052"/>
        <dbReference type="ChEBI" id="CHEBI:7896"/>
        <dbReference type="ChEBI" id="CHEBI:15377"/>
        <dbReference type="ChEBI" id="CHEBI:15378"/>
        <dbReference type="ChEBI" id="CHEBI:83670"/>
        <dbReference type="ChEBI" id="CHEBI:136286"/>
    </reaction>
    <physiologicalReaction direction="left-to-right" evidence="9">
        <dbReference type="Rhea" id="RHEA:52053"/>
    </physiologicalReaction>
</comment>
<dbReference type="GO" id="GO:0016020">
    <property type="term" value="C:membrane"/>
    <property type="evidence" value="ECO:0007669"/>
    <property type="project" value="InterPro"/>
</dbReference>
<name>A0A915BXP0_PARUN</name>
<organism evidence="19 20">
    <name type="scientific">Parascaris univalens</name>
    <name type="common">Nematode worm</name>
    <dbReference type="NCBI Taxonomy" id="6257"/>
    <lineage>
        <taxon>Eukaryota</taxon>
        <taxon>Metazoa</taxon>
        <taxon>Ecdysozoa</taxon>
        <taxon>Nematoda</taxon>
        <taxon>Chromadorea</taxon>
        <taxon>Rhabditida</taxon>
        <taxon>Spirurina</taxon>
        <taxon>Ascaridomorpha</taxon>
        <taxon>Ascaridoidea</taxon>
        <taxon>Ascarididae</taxon>
        <taxon>Parascaris</taxon>
    </lineage>
</organism>
<feature type="transmembrane region" description="Helical" evidence="17">
    <location>
        <begin position="77"/>
        <end position="99"/>
    </location>
</feature>
<evidence type="ECO:0000313" key="19">
    <source>
        <dbReference type="Proteomes" id="UP000887569"/>
    </source>
</evidence>
<comment type="catalytic activity">
    <reaction evidence="10">
        <text>12-octadecanoyloxy-octadecanoate + H2O = 12-hydroxyoctadecanoate + octadecanoate + H(+)</text>
        <dbReference type="Rhea" id="RHEA:52080"/>
        <dbReference type="ChEBI" id="CHEBI:15377"/>
        <dbReference type="ChEBI" id="CHEBI:15378"/>
        <dbReference type="ChEBI" id="CHEBI:25629"/>
        <dbReference type="ChEBI" id="CHEBI:84201"/>
        <dbReference type="ChEBI" id="CHEBI:136330"/>
    </reaction>
    <physiologicalReaction direction="left-to-right" evidence="10">
        <dbReference type="Rhea" id="RHEA:52081"/>
    </physiologicalReaction>
</comment>
<evidence type="ECO:0000256" key="6">
    <source>
        <dbReference type="ARBA" id="ARBA00023136"/>
    </source>
</evidence>
<dbReference type="PANTHER" id="PTHR10989:SF16">
    <property type="entry name" value="AT02829P-RELATED"/>
    <property type="match status" value="1"/>
</dbReference>
<protein>
    <submittedName>
        <fullName evidence="20">FAR-17a/AIG1-like protein</fullName>
    </submittedName>
</protein>
<keyword evidence="4 17" id="KW-0812">Transmembrane</keyword>
<comment type="catalytic activity">
    <reaction evidence="13">
        <text>9-octadecanoyloxy-octadecanoate + H2O = 9-hydroxy-octadecanoate + octadecanoate + H(+)</text>
        <dbReference type="Rhea" id="RHEA:52096"/>
        <dbReference type="ChEBI" id="CHEBI:15377"/>
        <dbReference type="ChEBI" id="CHEBI:15378"/>
        <dbReference type="ChEBI" id="CHEBI:25629"/>
        <dbReference type="ChEBI" id="CHEBI:136286"/>
        <dbReference type="ChEBI" id="CHEBI:136373"/>
    </reaction>
    <physiologicalReaction direction="left-to-right" evidence="13">
        <dbReference type="Rhea" id="RHEA:52097"/>
    </physiologicalReaction>
</comment>
<evidence type="ECO:0000256" key="5">
    <source>
        <dbReference type="ARBA" id="ARBA00022989"/>
    </source>
</evidence>
<evidence type="ECO:0000256" key="7">
    <source>
        <dbReference type="ARBA" id="ARBA00047368"/>
    </source>
</evidence>
<keyword evidence="5 17" id="KW-1133">Transmembrane helix</keyword>
<accession>A0A915BXP0</accession>
<evidence type="ECO:0000256" key="16">
    <source>
        <dbReference type="ARBA" id="ARBA00049428"/>
    </source>
</evidence>
<comment type="catalytic activity">
    <reaction evidence="14">
        <text>13-(9Z-octadecenoyloxy)-octadecanoate + H2O = 13-hydroxy-octadecanoate + (9Z)-octadecenoate + H(+)</text>
        <dbReference type="Rhea" id="RHEA:52064"/>
        <dbReference type="ChEBI" id="CHEBI:15377"/>
        <dbReference type="ChEBI" id="CHEBI:15378"/>
        <dbReference type="ChEBI" id="CHEBI:30823"/>
        <dbReference type="ChEBI" id="CHEBI:136303"/>
        <dbReference type="ChEBI" id="CHEBI:136304"/>
    </reaction>
    <physiologicalReaction direction="left-to-right" evidence="14">
        <dbReference type="Rhea" id="RHEA:52065"/>
    </physiologicalReaction>
</comment>
<comment type="catalytic activity">
    <reaction evidence="16">
        <text>12-(9Z-hexadecenoyloxy)-octadecanoate + H2O = 12-hydroxyoctadecanoate + (9Z)-hexadecenoate + H(+)</text>
        <dbReference type="Rhea" id="RHEA:52072"/>
        <dbReference type="ChEBI" id="CHEBI:15377"/>
        <dbReference type="ChEBI" id="CHEBI:15378"/>
        <dbReference type="ChEBI" id="CHEBI:32372"/>
        <dbReference type="ChEBI" id="CHEBI:84201"/>
        <dbReference type="ChEBI" id="CHEBI:136312"/>
    </reaction>
    <physiologicalReaction direction="left-to-right" evidence="16">
        <dbReference type="Rhea" id="RHEA:52073"/>
    </physiologicalReaction>
</comment>
<dbReference type="WBParaSite" id="PgR068_g018_t01">
    <property type="protein sequence ID" value="PgR068_g018_t01"/>
    <property type="gene ID" value="PgR068_g018"/>
</dbReference>
<keyword evidence="19" id="KW-1185">Reference proteome</keyword>
<dbReference type="AlphaFoldDB" id="A0A915BXP0"/>
<evidence type="ECO:0000313" key="20">
    <source>
        <dbReference type="WBParaSite" id="PgR068_g018_t01"/>
    </source>
</evidence>
<evidence type="ECO:0000256" key="9">
    <source>
        <dbReference type="ARBA" id="ARBA00047863"/>
    </source>
</evidence>
<evidence type="ECO:0000256" key="8">
    <source>
        <dbReference type="ARBA" id="ARBA00047427"/>
    </source>
</evidence>
<evidence type="ECO:0000256" key="10">
    <source>
        <dbReference type="ARBA" id="ARBA00048680"/>
    </source>
</evidence>
<feature type="transmembrane region" description="Helical" evidence="17">
    <location>
        <begin position="42"/>
        <end position="65"/>
    </location>
</feature>
<evidence type="ECO:0000256" key="17">
    <source>
        <dbReference type="SAM" id="Phobius"/>
    </source>
</evidence>
<feature type="transmembrane region" description="Helical" evidence="17">
    <location>
        <begin position="149"/>
        <end position="172"/>
    </location>
</feature>
<comment type="similarity">
    <text evidence="3">Belongs to the AIG1 family.</text>
</comment>